<sequence>MVIETNGLLAFVAQALEIENVETTQGYLEWVMQANAMMMHKTTMLHREQVLSLLASPLRKHPQKHTNGYKSRHKHNNKHMCNIFLFLAKYLCKKVDEKDFKKDDKSKPLEWKDKVWQQAEKELITELTWQGMHGLALKIVPHLNDFSNNVLPLHVKKALQEGLKGQEAAPKRNTSVLHMKKVLQEGYNRKENAPKEVLLHLYYHNSSNDTMQSSSHLFACSVIGSLVASILLQRFIDTWNNHVIPGKRKPLDYVSTRQNYQIPPHALPSTEDAVLMYQSGIYGGSLTEETEFGENLLQGRPFEEQERDQRFWIELEASGGVTMLANTVINHSYQSFQDAVLRFIEITNSLL</sequence>
<protein>
    <submittedName>
        <fullName evidence="2">Uncharacterized protein</fullName>
    </submittedName>
</protein>
<accession>A0A914WDD1</accession>
<dbReference type="AlphaFoldDB" id="A0A914WDD1"/>
<dbReference type="WBParaSite" id="PSAMB.scaffold37size103856.g897.t1">
    <property type="protein sequence ID" value="PSAMB.scaffold37size103856.g897.t1"/>
    <property type="gene ID" value="PSAMB.scaffold37size103856.g897"/>
</dbReference>
<reference evidence="2" key="1">
    <citation type="submission" date="2022-11" db="UniProtKB">
        <authorList>
            <consortium name="WormBaseParasite"/>
        </authorList>
    </citation>
    <scope>IDENTIFICATION</scope>
</reference>
<dbReference type="Proteomes" id="UP000887566">
    <property type="component" value="Unplaced"/>
</dbReference>
<proteinExistence type="predicted"/>
<keyword evidence="1" id="KW-1185">Reference proteome</keyword>
<evidence type="ECO:0000313" key="1">
    <source>
        <dbReference type="Proteomes" id="UP000887566"/>
    </source>
</evidence>
<organism evidence="1 2">
    <name type="scientific">Plectus sambesii</name>
    <dbReference type="NCBI Taxonomy" id="2011161"/>
    <lineage>
        <taxon>Eukaryota</taxon>
        <taxon>Metazoa</taxon>
        <taxon>Ecdysozoa</taxon>
        <taxon>Nematoda</taxon>
        <taxon>Chromadorea</taxon>
        <taxon>Plectida</taxon>
        <taxon>Plectina</taxon>
        <taxon>Plectoidea</taxon>
        <taxon>Plectidae</taxon>
        <taxon>Plectus</taxon>
    </lineage>
</organism>
<evidence type="ECO:0000313" key="2">
    <source>
        <dbReference type="WBParaSite" id="PSAMB.scaffold37size103856.g897.t1"/>
    </source>
</evidence>
<name>A0A914WDD1_9BILA</name>